<evidence type="ECO:0000313" key="1">
    <source>
        <dbReference type="EMBL" id="SOQ58407.1"/>
    </source>
</evidence>
<reference evidence="1" key="1">
    <citation type="submission" date="2016-07" db="EMBL/GenBank/DDBJ databases">
        <authorList>
            <person name="Bretaudeau A."/>
        </authorList>
    </citation>
    <scope>NUCLEOTIDE SEQUENCE</scope>
    <source>
        <strain evidence="1">Rice</strain>
        <tissue evidence="1">Whole body</tissue>
    </source>
</reference>
<dbReference type="EMBL" id="ODYU01012216">
    <property type="protein sequence ID" value="SOQ58407.1"/>
    <property type="molecule type" value="Genomic_DNA"/>
</dbReference>
<sequence length="74" mass="8891">MPRWSSGRKYDCRSRGVELDSWVRQRFSPVSLVLLQTYKFTNTSSRPKQQYIKRKMTAKTKRLGFQLKTFILYP</sequence>
<proteinExistence type="predicted"/>
<protein>
    <submittedName>
        <fullName evidence="1">SFRICE_022223</fullName>
    </submittedName>
</protein>
<gene>
    <name evidence="1" type="ORF">SFRICE_022223</name>
</gene>
<name>A0A2H1WZG7_SPOFR</name>
<organism evidence="1">
    <name type="scientific">Spodoptera frugiperda</name>
    <name type="common">Fall armyworm</name>
    <dbReference type="NCBI Taxonomy" id="7108"/>
    <lineage>
        <taxon>Eukaryota</taxon>
        <taxon>Metazoa</taxon>
        <taxon>Ecdysozoa</taxon>
        <taxon>Arthropoda</taxon>
        <taxon>Hexapoda</taxon>
        <taxon>Insecta</taxon>
        <taxon>Pterygota</taxon>
        <taxon>Neoptera</taxon>
        <taxon>Endopterygota</taxon>
        <taxon>Lepidoptera</taxon>
        <taxon>Glossata</taxon>
        <taxon>Ditrysia</taxon>
        <taxon>Noctuoidea</taxon>
        <taxon>Noctuidae</taxon>
        <taxon>Amphipyrinae</taxon>
        <taxon>Spodoptera</taxon>
    </lineage>
</organism>
<accession>A0A2H1WZG7</accession>
<dbReference type="AlphaFoldDB" id="A0A2H1WZG7"/>